<organism evidence="1 2">
    <name type="scientific">Nocardioides baekrokdamisoli</name>
    <dbReference type="NCBI Taxonomy" id="1804624"/>
    <lineage>
        <taxon>Bacteria</taxon>
        <taxon>Bacillati</taxon>
        <taxon>Actinomycetota</taxon>
        <taxon>Actinomycetes</taxon>
        <taxon>Propionibacteriales</taxon>
        <taxon>Nocardioidaceae</taxon>
        <taxon>Nocardioides</taxon>
    </lineage>
</organism>
<dbReference type="Pfam" id="PF10009">
    <property type="entry name" value="DUF2252"/>
    <property type="match status" value="1"/>
</dbReference>
<sequence length="349" mass="37956">MSSAPKITHDYESWLRRQIPVIDADLETKHAQMKADGFTFFRATYYLWLARVAEQVPEVLRATTAPIVGDLHAENFGTWRDDSGDLRWGVNDLDELARGAWLLDPLRLAASAAMSPHLDLRTKDIADLVLEGYSTAVAGPSPRLSGARHLAALVPTFKDSDAFFKKLTAGAATADVDEAVRQAAAATVPGDWSPSWHVRQAGAGSLGHRRVVGVGRTAEGWAAREAKQLDPGTAAWARSYSDHLPIPAPDLYPAVVRTLDAPRASARVAGWQLRALAPDEVRIELSGLADADVTLVLKSMGAAMASVHGVDRQAFEAAQREARALDPDVFRGYVKTMKQTIEQDFENSR</sequence>
<proteinExistence type="predicted"/>
<dbReference type="RefSeq" id="WP_125568982.1">
    <property type="nucleotide sequence ID" value="NZ_AP019307.1"/>
</dbReference>
<evidence type="ECO:0000313" key="1">
    <source>
        <dbReference type="EMBL" id="BBH17662.1"/>
    </source>
</evidence>
<accession>A0A3G9IHI3</accession>
<protein>
    <recommendedName>
        <fullName evidence="3">DUF2252 domain-containing protein</fullName>
    </recommendedName>
</protein>
<dbReference type="EMBL" id="AP019307">
    <property type="protein sequence ID" value="BBH17662.1"/>
    <property type="molecule type" value="Genomic_DNA"/>
</dbReference>
<dbReference type="KEGG" id="nbe:Back2_19490"/>
<gene>
    <name evidence="1" type="ORF">Back2_19490</name>
</gene>
<evidence type="ECO:0008006" key="3">
    <source>
        <dbReference type="Google" id="ProtNLM"/>
    </source>
</evidence>
<dbReference type="InterPro" id="IPR018721">
    <property type="entry name" value="DUF2252"/>
</dbReference>
<evidence type="ECO:0000313" key="2">
    <source>
        <dbReference type="Proteomes" id="UP000271573"/>
    </source>
</evidence>
<dbReference type="OrthoDB" id="1491115at2"/>
<reference evidence="1 2" key="1">
    <citation type="submission" date="2018-11" db="EMBL/GenBank/DDBJ databases">
        <title>Complete genome sequence of Nocardioides baekrokdamisoli strain KCTC 39748.</title>
        <authorList>
            <person name="Kang S.W."/>
            <person name="Lee K.C."/>
            <person name="Kim K.K."/>
            <person name="Kim J.S."/>
            <person name="Kim D.S."/>
            <person name="Ko S.H."/>
            <person name="Yang S.H."/>
            <person name="Shin Y.K."/>
            <person name="Lee J.S."/>
        </authorList>
    </citation>
    <scope>NUCLEOTIDE SEQUENCE [LARGE SCALE GENOMIC DNA]</scope>
    <source>
        <strain evidence="1 2">KCTC 39748</strain>
    </source>
</reference>
<dbReference type="AlphaFoldDB" id="A0A3G9IHI3"/>
<dbReference type="PANTHER" id="PTHR39441:SF1">
    <property type="entry name" value="DUF2252 DOMAIN-CONTAINING PROTEIN"/>
    <property type="match status" value="1"/>
</dbReference>
<keyword evidence="2" id="KW-1185">Reference proteome</keyword>
<name>A0A3G9IHI3_9ACTN</name>
<dbReference type="Proteomes" id="UP000271573">
    <property type="component" value="Chromosome"/>
</dbReference>
<dbReference type="PANTHER" id="PTHR39441">
    <property type="entry name" value="DUF2252 DOMAIN-CONTAINING PROTEIN"/>
    <property type="match status" value="1"/>
</dbReference>